<feature type="non-terminal residue" evidence="1">
    <location>
        <position position="70"/>
    </location>
</feature>
<accession>A0A656JQX7</accession>
<organism evidence="1 2">
    <name type="scientific">Pseudomonas syringae pv. actinidiae ICMP 19096</name>
    <dbReference type="NCBI Taxonomy" id="1194405"/>
    <lineage>
        <taxon>Bacteria</taxon>
        <taxon>Pseudomonadati</taxon>
        <taxon>Pseudomonadota</taxon>
        <taxon>Gammaproteobacteria</taxon>
        <taxon>Pseudomonadales</taxon>
        <taxon>Pseudomonadaceae</taxon>
        <taxon>Pseudomonas</taxon>
        <taxon>Pseudomonas syringae</taxon>
    </lineage>
</organism>
<reference evidence="1 2" key="1">
    <citation type="journal article" date="2013" name="PLoS Pathog.">
        <title>Genomic analysis of the Kiwifruit pathogen Pseudomonas syringae pv. actinidiae provides insight into the origins of an emergent plant disease.</title>
        <authorList>
            <person name="McCann H.C."/>
            <person name="Rikkerink E.H."/>
            <person name="Bertels F."/>
            <person name="Fiers M."/>
            <person name="Lu A."/>
            <person name="Rees-George J."/>
            <person name="Andersen M.T."/>
            <person name="Gleave A.P."/>
            <person name="Haubold B."/>
            <person name="Wohlers M.W."/>
            <person name="Guttman D.S."/>
            <person name="Wang P.W."/>
            <person name="Straub C."/>
            <person name="Vanneste J.L."/>
            <person name="Rainey P.B."/>
            <person name="Templeton M.D."/>
        </authorList>
    </citation>
    <scope>NUCLEOTIDE SEQUENCE [LARGE SCALE GENOMIC DNA]</scope>
    <source>
        <strain evidence="1 2">ICMP 19096</strain>
    </source>
</reference>
<comment type="caution">
    <text evidence="1">The sequence shown here is derived from an EMBL/GenBank/DDBJ whole genome shotgun (WGS) entry which is preliminary data.</text>
</comment>
<gene>
    <name evidence="1" type="ORF">A245_31558</name>
</gene>
<dbReference type="EMBL" id="AOKF01002686">
    <property type="protein sequence ID" value="EPN46720.1"/>
    <property type="molecule type" value="Genomic_DNA"/>
</dbReference>
<dbReference type="Proteomes" id="UP000018849">
    <property type="component" value="Unassembled WGS sequence"/>
</dbReference>
<dbReference type="AlphaFoldDB" id="A0A656JQX7"/>
<protein>
    <submittedName>
        <fullName evidence="1">Uncharacterized protein</fullName>
    </submittedName>
</protein>
<sequence>MSSAVQCLVSLHVKIRVVLQVAHDNAMYGVTLLRIILSVARSAPAAFDQHQRRRAFVGADLSAKWWFKRR</sequence>
<evidence type="ECO:0000313" key="1">
    <source>
        <dbReference type="EMBL" id="EPN46720.1"/>
    </source>
</evidence>
<name>A0A656JQX7_PSESF</name>
<proteinExistence type="predicted"/>
<evidence type="ECO:0000313" key="2">
    <source>
        <dbReference type="Proteomes" id="UP000018849"/>
    </source>
</evidence>